<dbReference type="SUPFAM" id="SSF54106">
    <property type="entry name" value="LysM domain"/>
    <property type="match status" value="1"/>
</dbReference>
<feature type="region of interest" description="Disordered" evidence="2">
    <location>
        <begin position="175"/>
        <end position="211"/>
    </location>
</feature>
<name>A0ABQ6BMF6_9NEIS</name>
<evidence type="ECO:0000313" key="5">
    <source>
        <dbReference type="Proteomes" id="UP001156836"/>
    </source>
</evidence>
<accession>A0ABQ6BMF6</accession>
<comment type="caution">
    <text evidence="4">The sequence shown here is derived from an EMBL/GenBank/DDBJ whole genome shotgun (WGS) entry which is preliminary data.</text>
</comment>
<evidence type="ECO:0000313" key="4">
    <source>
        <dbReference type="EMBL" id="GLS03098.1"/>
    </source>
</evidence>
<protein>
    <submittedName>
        <fullName evidence="4">Peptidase</fullName>
    </submittedName>
</protein>
<feature type="compositionally biased region" description="Pro residues" evidence="2">
    <location>
        <begin position="183"/>
        <end position="199"/>
    </location>
</feature>
<dbReference type="PANTHER" id="PTHR21666:SF263">
    <property type="entry name" value="MUREIN HYDROLASE ACTIVATOR NLPD"/>
    <property type="match status" value="1"/>
</dbReference>
<dbReference type="Gene3D" id="2.70.70.10">
    <property type="entry name" value="Glucose Permease (Domain IIA)"/>
    <property type="match status" value="1"/>
</dbReference>
<dbReference type="InterPro" id="IPR018392">
    <property type="entry name" value="LysM"/>
</dbReference>
<evidence type="ECO:0000256" key="1">
    <source>
        <dbReference type="ARBA" id="ARBA00038420"/>
    </source>
</evidence>
<dbReference type="PROSITE" id="PS51782">
    <property type="entry name" value="LYSM"/>
    <property type="match status" value="1"/>
</dbReference>
<proteinExistence type="inferred from homology"/>
<dbReference type="InterPro" id="IPR050570">
    <property type="entry name" value="Cell_wall_metabolism_enzyme"/>
</dbReference>
<evidence type="ECO:0000256" key="2">
    <source>
        <dbReference type="SAM" id="MobiDB-lite"/>
    </source>
</evidence>
<gene>
    <name evidence="4" type="ORF">GCM10007860_02410</name>
</gene>
<dbReference type="EMBL" id="BSOZ01000002">
    <property type="protein sequence ID" value="GLS03098.1"/>
    <property type="molecule type" value="Genomic_DNA"/>
</dbReference>
<sequence>MSRHPLIVLVAVVLLAGCASEPRTPAPVIDGMSRAPAPSQPTPAPAATAAPEVPAPTEVPPGSYMVKRGDTLYRIALDNGLDYKDLAAWNGLANVNDIKVGQTLRLSAGGETGGVEVRPLQTDGPIASVPAKPATPTPAPAAPDTPPVYGYPKAVKLPYASGAEAKVAAAAEGPKVASVPQKPAVPTPAPTPVPPPAATPQPQAKPEVTDTQGDNMVDEWLMPTAGQVTKGFSSDSKGIDILGKMGQPIVASGSGKVVYAGAGLRGYGKMIIIKHNKEYLTAYAHNSKLIVKEGDVVKRGEKIAEMGDSDTDQVKLHFEIRRFGKPVDPAKYIQTEKP</sequence>
<dbReference type="CDD" id="cd12797">
    <property type="entry name" value="M23_peptidase"/>
    <property type="match status" value="1"/>
</dbReference>
<dbReference type="InterPro" id="IPR011055">
    <property type="entry name" value="Dup_hybrid_motif"/>
</dbReference>
<evidence type="ECO:0000259" key="3">
    <source>
        <dbReference type="PROSITE" id="PS51782"/>
    </source>
</evidence>
<dbReference type="CDD" id="cd00118">
    <property type="entry name" value="LysM"/>
    <property type="match status" value="1"/>
</dbReference>
<dbReference type="InterPro" id="IPR016047">
    <property type="entry name" value="M23ase_b-sheet_dom"/>
</dbReference>
<feature type="domain" description="LysM" evidence="3">
    <location>
        <begin position="62"/>
        <end position="106"/>
    </location>
</feature>
<organism evidence="4 5">
    <name type="scientific">Chitiniphilus shinanonensis</name>
    <dbReference type="NCBI Taxonomy" id="553088"/>
    <lineage>
        <taxon>Bacteria</taxon>
        <taxon>Pseudomonadati</taxon>
        <taxon>Pseudomonadota</taxon>
        <taxon>Betaproteobacteria</taxon>
        <taxon>Neisseriales</taxon>
        <taxon>Chitinibacteraceae</taxon>
        <taxon>Chitiniphilus</taxon>
    </lineage>
</organism>
<dbReference type="SMART" id="SM00257">
    <property type="entry name" value="LysM"/>
    <property type="match status" value="1"/>
</dbReference>
<dbReference type="Proteomes" id="UP001156836">
    <property type="component" value="Unassembled WGS sequence"/>
</dbReference>
<comment type="similarity">
    <text evidence="1">Belongs to the E.coli NlpD/Haemophilus LppB family.</text>
</comment>
<dbReference type="Pfam" id="PF01551">
    <property type="entry name" value="Peptidase_M23"/>
    <property type="match status" value="1"/>
</dbReference>
<dbReference type="Pfam" id="PF01476">
    <property type="entry name" value="LysM"/>
    <property type="match status" value="1"/>
</dbReference>
<dbReference type="PANTHER" id="PTHR21666">
    <property type="entry name" value="PEPTIDASE-RELATED"/>
    <property type="match status" value="1"/>
</dbReference>
<dbReference type="SUPFAM" id="SSF51261">
    <property type="entry name" value="Duplicated hybrid motif"/>
    <property type="match status" value="1"/>
</dbReference>
<keyword evidence="5" id="KW-1185">Reference proteome</keyword>
<dbReference type="RefSeq" id="WP_026263003.1">
    <property type="nucleotide sequence ID" value="NZ_BSOZ01000002.1"/>
</dbReference>
<dbReference type="InterPro" id="IPR036779">
    <property type="entry name" value="LysM_dom_sf"/>
</dbReference>
<reference evidence="5" key="1">
    <citation type="journal article" date="2019" name="Int. J. Syst. Evol. Microbiol.">
        <title>The Global Catalogue of Microorganisms (GCM) 10K type strain sequencing project: providing services to taxonomists for standard genome sequencing and annotation.</title>
        <authorList>
            <consortium name="The Broad Institute Genomics Platform"/>
            <consortium name="The Broad Institute Genome Sequencing Center for Infectious Disease"/>
            <person name="Wu L."/>
            <person name="Ma J."/>
        </authorList>
    </citation>
    <scope>NUCLEOTIDE SEQUENCE [LARGE SCALE GENOMIC DNA]</scope>
    <source>
        <strain evidence="5">NBRC 104970</strain>
    </source>
</reference>
<feature type="region of interest" description="Disordered" evidence="2">
    <location>
        <begin position="27"/>
        <end position="62"/>
    </location>
</feature>
<dbReference type="PRINTS" id="PR01217">
    <property type="entry name" value="PRICHEXTENSN"/>
</dbReference>
<dbReference type="PROSITE" id="PS51257">
    <property type="entry name" value="PROKAR_LIPOPROTEIN"/>
    <property type="match status" value="1"/>
</dbReference>
<dbReference type="Gene3D" id="3.10.350.10">
    <property type="entry name" value="LysM domain"/>
    <property type="match status" value="1"/>
</dbReference>